<dbReference type="InterPro" id="IPR014942">
    <property type="entry name" value="AbiEii"/>
</dbReference>
<dbReference type="GO" id="GO:0016740">
    <property type="term" value="F:transferase activity"/>
    <property type="evidence" value="ECO:0007669"/>
    <property type="project" value="UniProtKB-KW"/>
</dbReference>
<dbReference type="Proteomes" id="UP000186004">
    <property type="component" value="Unassembled WGS sequence"/>
</dbReference>
<evidence type="ECO:0000313" key="2">
    <source>
        <dbReference type="Proteomes" id="UP000186004"/>
    </source>
</evidence>
<sequence length="230" mass="24656">MDGLHLRLLQIGFAAGDDLGLVLAGGYALSAHELVDRPSRDIDFATATVLPLPVVAARLTEAYASAGFIARVIEATPRMARLMVLAGPLACEVDLLKEAIGPPASLAVGPVLAFEDAIGLKVRALHDRAAHRDYIDIHAAHRRLSWRELESQGARHTVAFSLLELADRLGGITELDDETFLSYGLSDSDIDELRSWALAWEADIQGRLASGETGPVGVPDDGWDAYLDPA</sequence>
<accession>A0A1N7AJG0</accession>
<reference evidence="1 2" key="1">
    <citation type="submission" date="2017-01" db="EMBL/GenBank/DDBJ databases">
        <authorList>
            <person name="Mah S.A."/>
            <person name="Swanson W.J."/>
            <person name="Moy G.W."/>
            <person name="Vacquier V.D."/>
        </authorList>
    </citation>
    <scope>NUCLEOTIDE SEQUENCE [LARGE SCALE GENOMIC DNA]</scope>
    <source>
        <strain evidence="1 2">DSM 45758</strain>
    </source>
</reference>
<proteinExistence type="predicted"/>
<gene>
    <name evidence="1" type="ORF">SAMN05444858_109158</name>
</gene>
<name>A0A1N7AJG0_9ACTN</name>
<dbReference type="EMBL" id="FTNF01000009">
    <property type="protein sequence ID" value="SIR39199.1"/>
    <property type="molecule type" value="Genomic_DNA"/>
</dbReference>
<protein>
    <submittedName>
        <fullName evidence="1">Nucleotidyl transferase AbiEii toxin, Type IV TA system</fullName>
    </submittedName>
</protein>
<evidence type="ECO:0000313" key="1">
    <source>
        <dbReference type="EMBL" id="SIR39199.1"/>
    </source>
</evidence>
<keyword evidence="1" id="KW-0808">Transferase</keyword>
<dbReference type="AlphaFoldDB" id="A0A1N7AJG0"/>
<keyword evidence="2" id="KW-1185">Reference proteome</keyword>
<dbReference type="OrthoDB" id="3870258at2"/>
<dbReference type="Pfam" id="PF08843">
    <property type="entry name" value="AbiEii"/>
    <property type="match status" value="2"/>
</dbReference>
<dbReference type="RefSeq" id="WP_084752869.1">
    <property type="nucleotide sequence ID" value="NZ_FTNF01000009.1"/>
</dbReference>
<dbReference type="STRING" id="1198245.SAMN05444858_109158"/>
<organism evidence="1 2">
    <name type="scientific">Micromonospora avicenniae</name>
    <dbReference type="NCBI Taxonomy" id="1198245"/>
    <lineage>
        <taxon>Bacteria</taxon>
        <taxon>Bacillati</taxon>
        <taxon>Actinomycetota</taxon>
        <taxon>Actinomycetes</taxon>
        <taxon>Micromonosporales</taxon>
        <taxon>Micromonosporaceae</taxon>
        <taxon>Micromonospora</taxon>
    </lineage>
</organism>